<evidence type="ECO:0000256" key="4">
    <source>
        <dbReference type="ARBA" id="ARBA00022475"/>
    </source>
</evidence>
<evidence type="ECO:0000256" key="11">
    <source>
        <dbReference type="SAM" id="MobiDB-lite"/>
    </source>
</evidence>
<dbReference type="InterPro" id="IPR001851">
    <property type="entry name" value="ABC_transp_permease"/>
</dbReference>
<evidence type="ECO:0000256" key="10">
    <source>
        <dbReference type="ARBA" id="ARBA00039382"/>
    </source>
</evidence>
<feature type="transmembrane region" description="Helical" evidence="12">
    <location>
        <begin position="60"/>
        <end position="79"/>
    </location>
</feature>
<dbReference type="OrthoDB" id="3468954at2"/>
<accession>H8G434</accession>
<evidence type="ECO:0000256" key="5">
    <source>
        <dbReference type="ARBA" id="ARBA00022519"/>
    </source>
</evidence>
<dbReference type="PANTHER" id="PTHR32196">
    <property type="entry name" value="ABC TRANSPORTER PERMEASE PROTEIN YPHD-RELATED-RELATED"/>
    <property type="match status" value="1"/>
</dbReference>
<feature type="transmembrane region" description="Helical" evidence="12">
    <location>
        <begin position="91"/>
        <end position="109"/>
    </location>
</feature>
<keyword evidence="4" id="KW-1003">Cell membrane</keyword>
<keyword evidence="3" id="KW-0813">Transport</keyword>
<evidence type="ECO:0000256" key="3">
    <source>
        <dbReference type="ARBA" id="ARBA00022448"/>
    </source>
</evidence>
<reference evidence="13 14" key="1">
    <citation type="journal article" date="2012" name="Stand. Genomic Sci.">
        <title>Genome sequence of the soil bacterium Saccharomonospora azurea type strain (NA-128(T)).</title>
        <authorList>
            <person name="Klenk H.P."/>
            <person name="Held B."/>
            <person name="Lucas S."/>
            <person name="Lapidus A."/>
            <person name="Copeland A."/>
            <person name="Hammon N."/>
            <person name="Pitluck S."/>
            <person name="Goodwin L.A."/>
            <person name="Han C."/>
            <person name="Tapia R."/>
            <person name="Brambilla E.M."/>
            <person name="Potter G."/>
            <person name="Land M."/>
            <person name="Ivanova N."/>
            <person name="Rohde M."/>
            <person name="Goker M."/>
            <person name="Detter J.C."/>
            <person name="Kyrpides N.C."/>
            <person name="Woyke T."/>
        </authorList>
    </citation>
    <scope>NUCLEOTIDE SEQUENCE [LARGE SCALE GENOMIC DNA]</scope>
    <source>
        <strain evidence="13 14">NA-128</strain>
    </source>
</reference>
<proteinExistence type="predicted"/>
<feature type="transmembrane region" description="Helical" evidence="12">
    <location>
        <begin position="115"/>
        <end position="136"/>
    </location>
</feature>
<evidence type="ECO:0000256" key="1">
    <source>
        <dbReference type="ARBA" id="ARBA00004651"/>
    </source>
</evidence>
<comment type="function">
    <text evidence="9">Part of the ABC transporter complex LsrABCD involved in autoinducer 2 (AI-2) import. Probably responsible for the translocation of the substrate across the membrane.</text>
</comment>
<comment type="subcellular location">
    <subcellularLocation>
        <location evidence="1">Cell membrane</location>
        <topology evidence="1">Multi-pass membrane protein</topology>
    </subcellularLocation>
</comment>
<feature type="transmembrane region" description="Helical" evidence="12">
    <location>
        <begin position="143"/>
        <end position="163"/>
    </location>
</feature>
<feature type="transmembrane region" description="Helical" evidence="12">
    <location>
        <begin position="313"/>
        <end position="330"/>
    </location>
</feature>
<protein>
    <recommendedName>
        <fullName evidence="10">Autoinducer 2 import system permease protein LsrC</fullName>
    </recommendedName>
</protein>
<evidence type="ECO:0000256" key="6">
    <source>
        <dbReference type="ARBA" id="ARBA00022692"/>
    </source>
</evidence>
<evidence type="ECO:0000256" key="8">
    <source>
        <dbReference type="ARBA" id="ARBA00023136"/>
    </source>
</evidence>
<dbReference type="RefSeq" id="WP_005444930.1">
    <property type="nucleotide sequence ID" value="NZ_CM001466.1"/>
</dbReference>
<evidence type="ECO:0000256" key="9">
    <source>
        <dbReference type="ARBA" id="ARBA00025439"/>
    </source>
</evidence>
<keyword evidence="14" id="KW-1185">Reference proteome</keyword>
<keyword evidence="8 12" id="KW-0472">Membrane</keyword>
<dbReference type="AlphaFoldDB" id="H8G434"/>
<evidence type="ECO:0000313" key="14">
    <source>
        <dbReference type="Proteomes" id="UP000004705"/>
    </source>
</evidence>
<comment type="subunit">
    <text evidence="2">The complex is composed of two ATP-binding proteins (LsrA), two transmembrane proteins (LsrC and LsrD) and a solute-binding protein (LsrB).</text>
</comment>
<feature type="region of interest" description="Disordered" evidence="11">
    <location>
        <begin position="1"/>
        <end position="23"/>
    </location>
</feature>
<dbReference type="Proteomes" id="UP000004705">
    <property type="component" value="Chromosome"/>
</dbReference>
<dbReference type="HOGENOM" id="CLU_028880_3_1_11"/>
<feature type="transmembrane region" description="Helical" evidence="12">
    <location>
        <begin position="233"/>
        <end position="252"/>
    </location>
</feature>
<sequence length="376" mass="37423">MTITGDRAAPGSHSPAKTRVSPPGRRLLDSAAARSLLAIVLATVALFLVSAVLAPQSVGAGAISAMLPFAAILAVVALGQTLVVQQSGIDLSVPGAFSLAVVIVARLSAGGDTTAIVVAVAVALAATAVAGLVNGLIITYLRVTPIVATLGMNALLLGAVWAVSEGAARRIPSGLSTSLGGSILGVPVTVLVALVLTAVIAVVVKRTAAGRRFEVVGASERVAAAAGIRRHGYVLFAYSGAAALYGLGGVLLTGIVNTPGITEGNAYLLPSVAAVVLGGTSLRGGKGNIVASLVAALFFTQVDRLVSTLGLSYGIQIIVQALALALGVAFHSGSLGRRRRGAATSTPADDEPEPESSPTTGTVPTPAVSEPTRTTR</sequence>
<feature type="transmembrane region" description="Helical" evidence="12">
    <location>
        <begin position="183"/>
        <end position="204"/>
    </location>
</feature>
<gene>
    <name evidence="13" type="ORF">SacazDRAFT_04287</name>
</gene>
<dbReference type="CDD" id="cd06579">
    <property type="entry name" value="TM_PBP1_transp_AraH_like"/>
    <property type="match status" value="1"/>
</dbReference>
<feature type="transmembrane region" description="Helical" evidence="12">
    <location>
        <begin position="35"/>
        <end position="54"/>
    </location>
</feature>
<evidence type="ECO:0000313" key="13">
    <source>
        <dbReference type="EMBL" id="EHY91132.1"/>
    </source>
</evidence>
<feature type="compositionally biased region" description="Low complexity" evidence="11">
    <location>
        <begin position="356"/>
        <end position="369"/>
    </location>
</feature>
<dbReference type="EMBL" id="CM001466">
    <property type="protein sequence ID" value="EHY91132.1"/>
    <property type="molecule type" value="Genomic_DNA"/>
</dbReference>
<dbReference type="GO" id="GO:0022857">
    <property type="term" value="F:transmembrane transporter activity"/>
    <property type="evidence" value="ECO:0007669"/>
    <property type="project" value="InterPro"/>
</dbReference>
<feature type="region of interest" description="Disordered" evidence="11">
    <location>
        <begin position="338"/>
        <end position="376"/>
    </location>
</feature>
<evidence type="ECO:0000256" key="7">
    <source>
        <dbReference type="ARBA" id="ARBA00022989"/>
    </source>
</evidence>
<keyword evidence="7 12" id="KW-1133">Transmembrane helix</keyword>
<evidence type="ECO:0000256" key="2">
    <source>
        <dbReference type="ARBA" id="ARBA00011262"/>
    </source>
</evidence>
<keyword evidence="5" id="KW-0997">Cell inner membrane</keyword>
<dbReference type="PANTHER" id="PTHR32196:SF29">
    <property type="entry name" value="AUTOINDUCER 2 IMPORT SYSTEM PERMEASE PROTEIN LSRC"/>
    <property type="match status" value="1"/>
</dbReference>
<name>H8G434_9PSEU</name>
<evidence type="ECO:0000256" key="12">
    <source>
        <dbReference type="SAM" id="Phobius"/>
    </source>
</evidence>
<dbReference type="GO" id="GO:0005886">
    <property type="term" value="C:plasma membrane"/>
    <property type="evidence" value="ECO:0007669"/>
    <property type="project" value="UniProtKB-SubCell"/>
</dbReference>
<dbReference type="Pfam" id="PF02653">
    <property type="entry name" value="BPD_transp_2"/>
    <property type="match status" value="1"/>
</dbReference>
<organism evidence="13 14">
    <name type="scientific">Saccharomonospora azurea NA-128</name>
    <dbReference type="NCBI Taxonomy" id="882081"/>
    <lineage>
        <taxon>Bacteria</taxon>
        <taxon>Bacillati</taxon>
        <taxon>Actinomycetota</taxon>
        <taxon>Actinomycetes</taxon>
        <taxon>Pseudonocardiales</taxon>
        <taxon>Pseudonocardiaceae</taxon>
        <taxon>Saccharomonospora</taxon>
    </lineage>
</organism>
<keyword evidence="6 12" id="KW-0812">Transmembrane</keyword>